<comment type="caution">
    <text evidence="2">The sequence shown here is derived from an EMBL/GenBank/DDBJ whole genome shotgun (WGS) entry which is preliminary data.</text>
</comment>
<keyword evidence="3" id="KW-1185">Reference proteome</keyword>
<keyword evidence="1" id="KW-1133">Transmembrane helix</keyword>
<dbReference type="AlphaFoldDB" id="A0AAN7U058"/>
<evidence type="ECO:0000256" key="1">
    <source>
        <dbReference type="SAM" id="Phobius"/>
    </source>
</evidence>
<feature type="transmembrane region" description="Helical" evidence="1">
    <location>
        <begin position="363"/>
        <end position="380"/>
    </location>
</feature>
<feature type="transmembrane region" description="Helical" evidence="1">
    <location>
        <begin position="110"/>
        <end position="131"/>
    </location>
</feature>
<dbReference type="Proteomes" id="UP001344447">
    <property type="component" value="Unassembled WGS sequence"/>
</dbReference>
<keyword evidence="1" id="KW-0812">Transmembrane</keyword>
<feature type="transmembrane region" description="Helical" evidence="1">
    <location>
        <begin position="44"/>
        <end position="64"/>
    </location>
</feature>
<organism evidence="2 3">
    <name type="scientific">Dictyostelium firmibasis</name>
    <dbReference type="NCBI Taxonomy" id="79012"/>
    <lineage>
        <taxon>Eukaryota</taxon>
        <taxon>Amoebozoa</taxon>
        <taxon>Evosea</taxon>
        <taxon>Eumycetozoa</taxon>
        <taxon>Dictyostelia</taxon>
        <taxon>Dictyosteliales</taxon>
        <taxon>Dictyosteliaceae</taxon>
        <taxon>Dictyostelium</taxon>
    </lineage>
</organism>
<feature type="transmembrane region" description="Helical" evidence="1">
    <location>
        <begin position="414"/>
        <end position="438"/>
    </location>
</feature>
<feature type="transmembrane region" description="Helical" evidence="1">
    <location>
        <begin position="386"/>
        <end position="402"/>
    </location>
</feature>
<evidence type="ECO:0000313" key="3">
    <source>
        <dbReference type="Proteomes" id="UP001344447"/>
    </source>
</evidence>
<dbReference type="EMBL" id="JAVFKY010000006">
    <property type="protein sequence ID" value="KAK5574653.1"/>
    <property type="molecule type" value="Genomic_DNA"/>
</dbReference>
<gene>
    <name evidence="2" type="ORF">RB653_009906</name>
</gene>
<feature type="transmembrane region" description="Helical" evidence="1">
    <location>
        <begin position="137"/>
        <end position="159"/>
    </location>
</feature>
<feature type="transmembrane region" description="Helical" evidence="1">
    <location>
        <begin position="245"/>
        <end position="268"/>
    </location>
</feature>
<reference evidence="2 3" key="1">
    <citation type="submission" date="2023-11" db="EMBL/GenBank/DDBJ databases">
        <title>Dfirmibasis_genome.</title>
        <authorList>
            <person name="Edelbroek B."/>
            <person name="Kjellin J."/>
            <person name="Jerlstrom-Hultqvist J."/>
            <person name="Soderbom F."/>
        </authorList>
    </citation>
    <scope>NUCLEOTIDE SEQUENCE [LARGE SCALE GENOMIC DNA]</scope>
    <source>
        <strain evidence="2 3">TNS-C-14</strain>
    </source>
</reference>
<name>A0AAN7U058_9MYCE</name>
<sequence length="444" mass="52480">MVKHKKIVYKINLLNGRFICESIENSNDDEPLISKFLFTNHNKFIIFINLLIILYGGIDCYFKTLISLKSLFINPIYIIGDIFVLFLVSFFIPFFTFLNHINENNGKKVLLGLVYIIVQSFQLFYFSFYFIMGIENYIGTVAFSFIIFISILLKSHSFFVSTNFEDQSTLGLKEDRKSNISYLFSSFILEFNNSFQEISIYEYFKEFFLFIISPTLTYEHYFIVKKSISSKILSTTSNTKNNDNLISLIVSAILLIILIHFINLNLIYPLLIKYGILKSIIVFSIPIGFTQYFYYYLVFVIIGRFFNKVFHFNDDSLVSGKFISSNSITERYNLFALPISQWIKKHCYSDSINYLKIKRMNSLIISFIFSILIHELIMLVLFKKTMFLFTYVMSFNFILLVFESKFKKLCKSFLYRYMIVQIIIHFSTSIIYITQIYFFTLNKN</sequence>
<keyword evidence="1" id="KW-0472">Membrane</keyword>
<accession>A0AAN7U058</accession>
<protein>
    <recommendedName>
        <fullName evidence="4">O-acyltransferase</fullName>
    </recommendedName>
</protein>
<evidence type="ECO:0008006" key="4">
    <source>
        <dbReference type="Google" id="ProtNLM"/>
    </source>
</evidence>
<feature type="transmembrane region" description="Helical" evidence="1">
    <location>
        <begin position="76"/>
        <end position="98"/>
    </location>
</feature>
<evidence type="ECO:0000313" key="2">
    <source>
        <dbReference type="EMBL" id="KAK5574653.1"/>
    </source>
</evidence>
<feature type="transmembrane region" description="Helical" evidence="1">
    <location>
        <begin position="280"/>
        <end position="302"/>
    </location>
</feature>
<proteinExistence type="predicted"/>